<feature type="binding site" evidence="9">
    <location>
        <begin position="93"/>
        <end position="103"/>
    </location>
    <ligand>
        <name>ATP</name>
        <dbReference type="ChEBI" id="CHEBI:30616"/>
    </ligand>
</feature>
<keyword evidence="13" id="KW-1185">Reference proteome</keyword>
<dbReference type="PANTHER" id="PTHR43527">
    <property type="entry name" value="4-DIPHOSPHOCYTIDYL-2-C-METHYL-D-ERYTHRITOL KINASE, CHLOROPLASTIC"/>
    <property type="match status" value="1"/>
</dbReference>
<dbReference type="InterPro" id="IPR014721">
    <property type="entry name" value="Ribsml_uS5_D2-typ_fold_subgr"/>
</dbReference>
<dbReference type="Proteomes" id="UP000002892">
    <property type="component" value="Chromosome"/>
</dbReference>
<dbReference type="Gene3D" id="3.30.70.890">
    <property type="entry name" value="GHMP kinase, C-terminal domain"/>
    <property type="match status" value="1"/>
</dbReference>
<evidence type="ECO:0000256" key="9">
    <source>
        <dbReference type="HAMAP-Rule" id="MF_00061"/>
    </source>
</evidence>
<keyword evidence="5 9" id="KW-0547">Nucleotide-binding</keyword>
<feature type="active site" evidence="9">
    <location>
        <position position="135"/>
    </location>
</feature>
<dbReference type="SUPFAM" id="SSF55060">
    <property type="entry name" value="GHMP Kinase, C-terminal domain"/>
    <property type="match status" value="1"/>
</dbReference>
<evidence type="ECO:0000256" key="8">
    <source>
        <dbReference type="ARBA" id="ARBA00032554"/>
    </source>
</evidence>
<evidence type="ECO:0000256" key="5">
    <source>
        <dbReference type="ARBA" id="ARBA00022741"/>
    </source>
</evidence>
<dbReference type="HOGENOM" id="CLU_053057_1_1_9"/>
<evidence type="ECO:0000259" key="11">
    <source>
        <dbReference type="Pfam" id="PF08544"/>
    </source>
</evidence>
<dbReference type="EMBL" id="CP003639">
    <property type="protein sequence ID" value="AFM39167.1"/>
    <property type="molecule type" value="Genomic_DNA"/>
</dbReference>
<dbReference type="GO" id="GO:0019288">
    <property type="term" value="P:isopentenyl diphosphate biosynthetic process, methylerythritol 4-phosphate pathway"/>
    <property type="evidence" value="ECO:0007669"/>
    <property type="project" value="UniProtKB-UniRule"/>
</dbReference>
<gene>
    <name evidence="9" type="primary">ispE</name>
    <name evidence="12" type="ordered locus">Desaci_0052</name>
</gene>
<dbReference type="GO" id="GO:0005524">
    <property type="term" value="F:ATP binding"/>
    <property type="evidence" value="ECO:0007669"/>
    <property type="project" value="UniProtKB-UniRule"/>
</dbReference>
<comment type="function">
    <text evidence="9">Catalyzes the phosphorylation of the position 2 hydroxy group of 4-diphosphocytidyl-2C-methyl-D-erythritol.</text>
</comment>
<dbReference type="HAMAP" id="MF_00061">
    <property type="entry name" value="IspE"/>
    <property type="match status" value="1"/>
</dbReference>
<dbReference type="SUPFAM" id="SSF54211">
    <property type="entry name" value="Ribosomal protein S5 domain 2-like"/>
    <property type="match status" value="1"/>
</dbReference>
<dbReference type="RefSeq" id="WP_014825183.1">
    <property type="nucleotide sequence ID" value="NC_018068.1"/>
</dbReference>
<dbReference type="AlphaFoldDB" id="I4D043"/>
<keyword evidence="6 9" id="KW-0418">Kinase</keyword>
<evidence type="ECO:0000259" key="10">
    <source>
        <dbReference type="Pfam" id="PF00288"/>
    </source>
</evidence>
<keyword evidence="7 9" id="KW-0067">ATP-binding</keyword>
<comment type="catalytic activity">
    <reaction evidence="9">
        <text>4-CDP-2-C-methyl-D-erythritol + ATP = 4-CDP-2-C-methyl-D-erythritol 2-phosphate + ADP + H(+)</text>
        <dbReference type="Rhea" id="RHEA:18437"/>
        <dbReference type="ChEBI" id="CHEBI:15378"/>
        <dbReference type="ChEBI" id="CHEBI:30616"/>
        <dbReference type="ChEBI" id="CHEBI:57823"/>
        <dbReference type="ChEBI" id="CHEBI:57919"/>
        <dbReference type="ChEBI" id="CHEBI:456216"/>
        <dbReference type="EC" id="2.7.1.148"/>
    </reaction>
</comment>
<name>I4D043_DESAJ</name>
<evidence type="ECO:0000256" key="3">
    <source>
        <dbReference type="ARBA" id="ARBA00017473"/>
    </source>
</evidence>
<dbReference type="InterPro" id="IPR004424">
    <property type="entry name" value="IspE"/>
</dbReference>
<dbReference type="STRING" id="646529.Desaci_0052"/>
<feature type="active site" evidence="9">
    <location>
        <position position="13"/>
    </location>
</feature>
<dbReference type="PANTHER" id="PTHR43527:SF2">
    <property type="entry name" value="4-DIPHOSPHOCYTIDYL-2-C-METHYL-D-ERYTHRITOL KINASE, CHLOROPLASTIC"/>
    <property type="match status" value="1"/>
</dbReference>
<dbReference type="eggNOG" id="COG1947">
    <property type="taxonomic scope" value="Bacteria"/>
</dbReference>
<evidence type="ECO:0000256" key="7">
    <source>
        <dbReference type="ARBA" id="ARBA00022840"/>
    </source>
</evidence>
<dbReference type="NCBIfam" id="TIGR00154">
    <property type="entry name" value="ispE"/>
    <property type="match status" value="1"/>
</dbReference>
<dbReference type="UniPathway" id="UPA00056">
    <property type="reaction ID" value="UER00094"/>
</dbReference>
<dbReference type="InterPro" id="IPR036554">
    <property type="entry name" value="GHMP_kinase_C_sf"/>
</dbReference>
<dbReference type="InterPro" id="IPR020568">
    <property type="entry name" value="Ribosomal_Su5_D2-typ_SF"/>
</dbReference>
<dbReference type="Gene3D" id="3.30.230.10">
    <property type="match status" value="1"/>
</dbReference>
<dbReference type="PIRSF" id="PIRSF010376">
    <property type="entry name" value="IspE"/>
    <property type="match status" value="1"/>
</dbReference>
<dbReference type="InterPro" id="IPR006204">
    <property type="entry name" value="GHMP_kinase_N_dom"/>
</dbReference>
<protein>
    <recommendedName>
        <fullName evidence="3 9">4-diphosphocytidyl-2-C-methyl-D-erythritol kinase</fullName>
        <shortName evidence="9">CMK</shortName>
        <ecNumber evidence="2 9">2.7.1.148</ecNumber>
    </recommendedName>
    <alternativeName>
        <fullName evidence="8 9">4-(cytidine-5'-diphospho)-2-C-methyl-D-erythritol kinase</fullName>
    </alternativeName>
</protein>
<dbReference type="GO" id="GO:0016114">
    <property type="term" value="P:terpenoid biosynthetic process"/>
    <property type="evidence" value="ECO:0007669"/>
    <property type="project" value="UniProtKB-UniRule"/>
</dbReference>
<sequence length="288" mass="31183">MKQSFVTTFAHAKINLALAVLGIRDDGYHELQSVMQSIDLHDVVRVRRAGEKVTCHCGELSGSGNIAHIAAELFLQELGLSEGVEIHIEKHIPIQAGLAGGSSDAAATLRLLNKLFDNPLTKKTLLELAGKCGADVAFCLGGGTMWAAGRGEELDFLPKAPCLDLVLVKPRAGVNTREAYQRFDRDGRSGFLVRADWENALRESSPQQIAALLYNDLEIASIPLVPEISDLKQQLLAEKCYGALMSGSGSCVFGIAQSGEHARQVAEKLKNRGHKNVWVTKTADHESM</sequence>
<comment type="similarity">
    <text evidence="1 9">Belongs to the GHMP kinase family. IspE subfamily.</text>
</comment>
<dbReference type="OrthoDB" id="9809438at2"/>
<organism evidence="12 13">
    <name type="scientific">Desulfosporosinus acidiphilus (strain DSM 22704 / JCM 16185 / SJ4)</name>
    <dbReference type="NCBI Taxonomy" id="646529"/>
    <lineage>
        <taxon>Bacteria</taxon>
        <taxon>Bacillati</taxon>
        <taxon>Bacillota</taxon>
        <taxon>Clostridia</taxon>
        <taxon>Eubacteriales</taxon>
        <taxon>Desulfitobacteriaceae</taxon>
        <taxon>Desulfosporosinus</taxon>
    </lineage>
</organism>
<keyword evidence="4 9" id="KW-0808">Transferase</keyword>
<evidence type="ECO:0000256" key="4">
    <source>
        <dbReference type="ARBA" id="ARBA00022679"/>
    </source>
</evidence>
<keyword evidence="9" id="KW-0414">Isoprene biosynthesis</keyword>
<dbReference type="Pfam" id="PF08544">
    <property type="entry name" value="GHMP_kinases_C"/>
    <property type="match status" value="1"/>
</dbReference>
<accession>I4D043</accession>
<dbReference type="InterPro" id="IPR013750">
    <property type="entry name" value="GHMP_kinase_C_dom"/>
</dbReference>
<dbReference type="Pfam" id="PF00288">
    <property type="entry name" value="GHMP_kinases_N"/>
    <property type="match status" value="1"/>
</dbReference>
<dbReference type="KEGG" id="dai:Desaci_0052"/>
<evidence type="ECO:0000256" key="1">
    <source>
        <dbReference type="ARBA" id="ARBA00009684"/>
    </source>
</evidence>
<comment type="pathway">
    <text evidence="9">Isoprenoid biosynthesis; isopentenyl diphosphate biosynthesis via DXP pathway; isopentenyl diphosphate from 1-deoxy-D-xylulose 5-phosphate: step 3/6.</text>
</comment>
<evidence type="ECO:0000313" key="13">
    <source>
        <dbReference type="Proteomes" id="UP000002892"/>
    </source>
</evidence>
<feature type="domain" description="GHMP kinase N-terminal" evidence="10">
    <location>
        <begin position="66"/>
        <end position="143"/>
    </location>
</feature>
<proteinExistence type="inferred from homology"/>
<reference evidence="12 13" key="1">
    <citation type="journal article" date="2012" name="J. Bacteriol.">
        <title>Complete genome sequences of Desulfosporosinus orientis DSM765T, Desulfosporosinus youngiae DSM17734T, Desulfosporosinus meridiei DSM13257T, and Desulfosporosinus acidiphilus DSM22704T.</title>
        <authorList>
            <person name="Pester M."/>
            <person name="Brambilla E."/>
            <person name="Alazard D."/>
            <person name="Rattei T."/>
            <person name="Weinmaier T."/>
            <person name="Han J."/>
            <person name="Lucas S."/>
            <person name="Lapidus A."/>
            <person name="Cheng J.F."/>
            <person name="Goodwin L."/>
            <person name="Pitluck S."/>
            <person name="Peters L."/>
            <person name="Ovchinnikova G."/>
            <person name="Teshima H."/>
            <person name="Detter J.C."/>
            <person name="Han C.S."/>
            <person name="Tapia R."/>
            <person name="Land M.L."/>
            <person name="Hauser L."/>
            <person name="Kyrpides N.C."/>
            <person name="Ivanova N.N."/>
            <person name="Pagani I."/>
            <person name="Huntmann M."/>
            <person name="Wei C.L."/>
            <person name="Davenport K.W."/>
            <person name="Daligault H."/>
            <person name="Chain P.S."/>
            <person name="Chen A."/>
            <person name="Mavromatis K."/>
            <person name="Markowitz V."/>
            <person name="Szeto E."/>
            <person name="Mikhailova N."/>
            <person name="Pati A."/>
            <person name="Wagner M."/>
            <person name="Woyke T."/>
            <person name="Ollivier B."/>
            <person name="Klenk H.P."/>
            <person name="Spring S."/>
            <person name="Loy A."/>
        </authorList>
    </citation>
    <scope>NUCLEOTIDE SEQUENCE [LARGE SCALE GENOMIC DNA]</scope>
    <source>
        <strain evidence="13">DSM 22704 / JCM 16185 / SJ4</strain>
    </source>
</reference>
<dbReference type="GO" id="GO:0050515">
    <property type="term" value="F:4-(cytidine 5'-diphospho)-2-C-methyl-D-erythritol kinase activity"/>
    <property type="evidence" value="ECO:0007669"/>
    <property type="project" value="UniProtKB-UniRule"/>
</dbReference>
<dbReference type="EC" id="2.7.1.148" evidence="2 9"/>
<evidence type="ECO:0000256" key="2">
    <source>
        <dbReference type="ARBA" id="ARBA00012052"/>
    </source>
</evidence>
<evidence type="ECO:0000313" key="12">
    <source>
        <dbReference type="EMBL" id="AFM39167.1"/>
    </source>
</evidence>
<feature type="domain" description="GHMP kinase C-terminal" evidence="11">
    <location>
        <begin position="200"/>
        <end position="274"/>
    </location>
</feature>
<evidence type="ECO:0000256" key="6">
    <source>
        <dbReference type="ARBA" id="ARBA00022777"/>
    </source>
</evidence>